<feature type="region of interest" description="Disordered" evidence="1">
    <location>
        <begin position="164"/>
        <end position="220"/>
    </location>
</feature>
<accession>F0XBT8</accession>
<dbReference type="PANTHER" id="PTHR31840">
    <property type="entry name" value="COILED-COIL DOMAIN-CONTAINING PROTEIN 97"/>
    <property type="match status" value="1"/>
</dbReference>
<feature type="compositionally biased region" description="Basic and acidic residues" evidence="1">
    <location>
        <begin position="11"/>
        <end position="20"/>
    </location>
</feature>
<dbReference type="PANTHER" id="PTHR31840:SF1">
    <property type="entry name" value="COILED-COIL DOMAIN-CONTAINING PROTEIN 97"/>
    <property type="match status" value="1"/>
</dbReference>
<dbReference type="RefSeq" id="XP_014174526.1">
    <property type="nucleotide sequence ID" value="XM_014319051.1"/>
</dbReference>
<feature type="compositionally biased region" description="Low complexity" evidence="1">
    <location>
        <begin position="179"/>
        <end position="194"/>
    </location>
</feature>
<evidence type="ECO:0000313" key="4">
    <source>
        <dbReference type="Proteomes" id="UP000007796"/>
    </source>
</evidence>
<dbReference type="EMBL" id="GL629756">
    <property type="protein sequence ID" value="EFX05044.1"/>
    <property type="molecule type" value="Genomic_DNA"/>
</dbReference>
<dbReference type="AlphaFoldDB" id="F0XBT8"/>
<dbReference type="eggNOG" id="ENOG502SFGZ">
    <property type="taxonomic scope" value="Eukaryota"/>
</dbReference>
<dbReference type="InterPro" id="IPR018613">
    <property type="entry name" value="Ccdc97-like"/>
</dbReference>
<protein>
    <recommendedName>
        <fullName evidence="2">CCD97-like C-terminal domain-containing protein</fullName>
    </recommendedName>
</protein>
<organism evidence="4">
    <name type="scientific">Grosmannia clavigera (strain kw1407 / UAMH 11150)</name>
    <name type="common">Blue stain fungus</name>
    <name type="synonym">Graphiocladiella clavigera</name>
    <dbReference type="NCBI Taxonomy" id="655863"/>
    <lineage>
        <taxon>Eukaryota</taxon>
        <taxon>Fungi</taxon>
        <taxon>Dikarya</taxon>
        <taxon>Ascomycota</taxon>
        <taxon>Pezizomycotina</taxon>
        <taxon>Sordariomycetes</taxon>
        <taxon>Sordariomycetidae</taxon>
        <taxon>Ophiostomatales</taxon>
        <taxon>Ophiostomataceae</taxon>
        <taxon>Leptographium</taxon>
    </lineage>
</organism>
<name>F0XBT8_GROCL</name>
<dbReference type="InterPro" id="IPR040233">
    <property type="entry name" value="CCD97-like_C"/>
</dbReference>
<sequence>MAADTWRPRKHADAGPDDVRKKNHSNNAATENCRGDLGEVPADKYDATYNLACHKTLCSLGCSTSTATDGFLGKADAGSAPTEYGFGSGSMVGLVEEADADVDEVRTPYVVPEDGGAASGTEIALDSWAGAVGGETAKALDVGIGEVEGARCLVVEKDVGARHKGPGLDLKAGRQATRSTGAGAGKIAGSSADGNGTAPFALASQPRPRPSRSPRQAARIRVQNRRLEYLRRNPSYVENVQLYHELVRAFQTPDERRAEARDKGFGQVLEASMLRNPERLHRIGEEEEEEEEEGHGIDQNDRATAGDLDLDDEDGSDATSPRDAASRRWQAIVRNWFVSGGASADGFDYVTVDDDSDYDVLARADAEEAWFDDESPGWADADDDDRTRTGDTGVQDY</sequence>
<evidence type="ECO:0000313" key="3">
    <source>
        <dbReference type="EMBL" id="EFX05044.1"/>
    </source>
</evidence>
<keyword evidence="4" id="KW-1185">Reference proteome</keyword>
<evidence type="ECO:0000259" key="2">
    <source>
        <dbReference type="Pfam" id="PF09747"/>
    </source>
</evidence>
<feature type="region of interest" description="Disordered" evidence="1">
    <location>
        <begin position="1"/>
        <end position="37"/>
    </location>
</feature>
<dbReference type="Proteomes" id="UP000007796">
    <property type="component" value="Unassembled WGS sequence"/>
</dbReference>
<evidence type="ECO:0000256" key="1">
    <source>
        <dbReference type="SAM" id="MobiDB-lite"/>
    </source>
</evidence>
<proteinExistence type="predicted"/>
<dbReference type="InParanoid" id="F0XBT8"/>
<feature type="region of interest" description="Disordered" evidence="1">
    <location>
        <begin position="369"/>
        <end position="397"/>
    </location>
</feature>
<dbReference type="HOGENOM" id="CLU_694552_0_0_1"/>
<feature type="region of interest" description="Disordered" evidence="1">
    <location>
        <begin position="284"/>
        <end position="325"/>
    </location>
</feature>
<dbReference type="OrthoDB" id="333176at2759"/>
<feature type="domain" description="CCD97-like C-terminal" evidence="2">
    <location>
        <begin position="224"/>
        <end position="374"/>
    </location>
</feature>
<gene>
    <name evidence="3" type="ORF">CMQ_5306</name>
</gene>
<dbReference type="Pfam" id="PF09747">
    <property type="entry name" value="CCD97-like_C"/>
    <property type="match status" value="1"/>
</dbReference>
<dbReference type="GeneID" id="25978614"/>
<reference evidence="3 4" key="1">
    <citation type="journal article" date="2011" name="Proc. Natl. Acad. Sci. U.S.A.">
        <title>Genome and transcriptome analyses of the mountain pine beetle-fungal symbiont Grosmannia clavigera, a lodgepole pine pathogen.</title>
        <authorList>
            <person name="DiGuistini S."/>
            <person name="Wang Y."/>
            <person name="Liao N.Y."/>
            <person name="Taylor G."/>
            <person name="Tanguay P."/>
            <person name="Feau N."/>
            <person name="Henrissat B."/>
            <person name="Chan S.K."/>
            <person name="Hesse-Orce U."/>
            <person name="Alamouti S.M."/>
            <person name="Tsui C.K.M."/>
            <person name="Docking R.T."/>
            <person name="Levasseur A."/>
            <person name="Haridas S."/>
            <person name="Robertson G."/>
            <person name="Birol I."/>
            <person name="Holt R.A."/>
            <person name="Marra M.A."/>
            <person name="Hamelin R.C."/>
            <person name="Hirst M."/>
            <person name="Jones S.J.M."/>
            <person name="Bohlmann J."/>
            <person name="Breuil C."/>
        </authorList>
    </citation>
    <scope>NUCLEOTIDE SEQUENCE [LARGE SCALE GENOMIC DNA]</scope>
    <source>
        <strain evidence="4">kw1407 / UAMH 11150</strain>
    </source>
</reference>
<feature type="compositionally biased region" description="Acidic residues" evidence="1">
    <location>
        <begin position="369"/>
        <end position="384"/>
    </location>
</feature>